<dbReference type="AlphaFoldDB" id="A0A1Y3BH07"/>
<comment type="subcellular location">
    <subcellularLocation>
        <location evidence="1">Nucleus</location>
        <location evidence="1">Nuclear pore complex</location>
    </subcellularLocation>
</comment>
<dbReference type="GO" id="GO:0031369">
    <property type="term" value="F:translation initiation factor binding"/>
    <property type="evidence" value="ECO:0007669"/>
    <property type="project" value="TreeGrafter"/>
</dbReference>
<comment type="function">
    <text evidence="9">Required for the export of mRNAs containing poly(A) tails from the nucleus into the cytoplasm. May be involved in the terminal step of the mRNA transport through the nuclear pore complex (NPC).</text>
</comment>
<comment type="similarity">
    <text evidence="2">Belongs to the GLE1 family.</text>
</comment>
<sequence length="321" mass="37730">MKNDQENVVKNKFKTSRDVYIEYQSKLIKFENLCQQFQENESKKPLRTALQLYVRSIINTICNISVEHLREKVCKLLNLFGQKWFEHKGKRVQISDNDYSYHFAINTATVASKQQNISLKLAPVIVILWSNVSMFGDIFLAHLYLHCPYVIPYFPTKTNDQNEIEYTIVCGYQLDKNGQLESEETFQSRMFSLMELYSSIIQCNMSMEEHPRNIQFGWRWLAMILNDQPKDQLTALLLDAFLSMSAHKMLITYDFIQKIESITSKDARQTLMKLKSLLQDMNRKFTQKHLGFNEIAKDLIPNGGLVPNYFFTKSYIFMSKR</sequence>
<dbReference type="GO" id="GO:0005543">
    <property type="term" value="F:phospholipid binding"/>
    <property type="evidence" value="ECO:0007669"/>
    <property type="project" value="TreeGrafter"/>
</dbReference>
<comment type="caution">
    <text evidence="13">The sequence shown here is derived from an EMBL/GenBank/DDBJ whole genome shotgun (WGS) entry which is preliminary data.</text>
</comment>
<evidence type="ECO:0000313" key="13">
    <source>
        <dbReference type="EMBL" id="OTF79148.1"/>
    </source>
</evidence>
<evidence type="ECO:0000313" key="14">
    <source>
        <dbReference type="Proteomes" id="UP000194236"/>
    </source>
</evidence>
<dbReference type="GO" id="GO:0016973">
    <property type="term" value="P:poly(A)+ mRNA export from nucleus"/>
    <property type="evidence" value="ECO:0007669"/>
    <property type="project" value="InterPro"/>
</dbReference>
<dbReference type="InterPro" id="IPR038506">
    <property type="entry name" value="GLE1-like_sf"/>
</dbReference>
<dbReference type="EMBL" id="MUJZ01024653">
    <property type="protein sequence ID" value="OTF79148.1"/>
    <property type="molecule type" value="Genomic_DNA"/>
</dbReference>
<evidence type="ECO:0000256" key="1">
    <source>
        <dbReference type="ARBA" id="ARBA00004567"/>
    </source>
</evidence>
<evidence type="ECO:0000256" key="5">
    <source>
        <dbReference type="ARBA" id="ARBA00022927"/>
    </source>
</evidence>
<evidence type="ECO:0000256" key="8">
    <source>
        <dbReference type="ARBA" id="ARBA00023242"/>
    </source>
</evidence>
<protein>
    <recommendedName>
        <fullName evidence="10">mRNA export factor GLE1</fullName>
    </recommendedName>
    <alternativeName>
        <fullName evidence="12">GLE1 RNA export mediator</fullName>
    </alternativeName>
    <alternativeName>
        <fullName evidence="11">Nucleoporin GLE1</fullName>
    </alternativeName>
</protein>
<dbReference type="PANTHER" id="PTHR12960">
    <property type="entry name" value="GLE-1-RELATED"/>
    <property type="match status" value="1"/>
</dbReference>
<keyword evidence="14" id="KW-1185">Reference proteome</keyword>
<dbReference type="GO" id="GO:0044614">
    <property type="term" value="C:nuclear pore cytoplasmic filaments"/>
    <property type="evidence" value="ECO:0007669"/>
    <property type="project" value="TreeGrafter"/>
</dbReference>
<keyword evidence="6" id="KW-0811">Translocation</keyword>
<evidence type="ECO:0000256" key="9">
    <source>
        <dbReference type="ARBA" id="ARBA00024680"/>
    </source>
</evidence>
<evidence type="ECO:0000256" key="3">
    <source>
        <dbReference type="ARBA" id="ARBA00022448"/>
    </source>
</evidence>
<evidence type="ECO:0000256" key="6">
    <source>
        <dbReference type="ARBA" id="ARBA00023010"/>
    </source>
</evidence>
<organism evidence="13 14">
    <name type="scientific">Euroglyphus maynei</name>
    <name type="common">Mayne's house dust mite</name>
    <dbReference type="NCBI Taxonomy" id="6958"/>
    <lineage>
        <taxon>Eukaryota</taxon>
        <taxon>Metazoa</taxon>
        <taxon>Ecdysozoa</taxon>
        <taxon>Arthropoda</taxon>
        <taxon>Chelicerata</taxon>
        <taxon>Arachnida</taxon>
        <taxon>Acari</taxon>
        <taxon>Acariformes</taxon>
        <taxon>Sarcoptiformes</taxon>
        <taxon>Astigmata</taxon>
        <taxon>Psoroptidia</taxon>
        <taxon>Analgoidea</taxon>
        <taxon>Pyroglyphidae</taxon>
        <taxon>Pyroglyphinae</taxon>
        <taxon>Euroglyphus</taxon>
    </lineage>
</organism>
<gene>
    <name evidence="13" type="ORF">BLA29_005903</name>
</gene>
<dbReference type="GO" id="GO:0005737">
    <property type="term" value="C:cytoplasm"/>
    <property type="evidence" value="ECO:0007669"/>
    <property type="project" value="TreeGrafter"/>
</dbReference>
<keyword evidence="5" id="KW-0653">Protein transport</keyword>
<evidence type="ECO:0000256" key="11">
    <source>
        <dbReference type="ARBA" id="ARBA00029983"/>
    </source>
</evidence>
<dbReference type="PANTHER" id="PTHR12960:SF0">
    <property type="entry name" value="MRNA EXPORT FACTOR GLE1"/>
    <property type="match status" value="1"/>
</dbReference>
<dbReference type="GO" id="GO:0000822">
    <property type="term" value="F:inositol hexakisphosphate binding"/>
    <property type="evidence" value="ECO:0007669"/>
    <property type="project" value="TreeGrafter"/>
</dbReference>
<accession>A0A1Y3BH07</accession>
<dbReference type="Gene3D" id="1.25.40.510">
    <property type="entry name" value="GLE1-like"/>
    <property type="match status" value="1"/>
</dbReference>
<evidence type="ECO:0000256" key="4">
    <source>
        <dbReference type="ARBA" id="ARBA00022816"/>
    </source>
</evidence>
<reference evidence="13 14" key="1">
    <citation type="submission" date="2017-03" db="EMBL/GenBank/DDBJ databases">
        <title>Genome Survey of Euroglyphus maynei.</title>
        <authorList>
            <person name="Arlian L.G."/>
            <person name="Morgan M.S."/>
            <person name="Rider S.D."/>
        </authorList>
    </citation>
    <scope>NUCLEOTIDE SEQUENCE [LARGE SCALE GENOMIC DNA]</scope>
    <source>
        <strain evidence="13">Arlian Lab</strain>
        <tissue evidence="13">Whole body</tissue>
    </source>
</reference>
<dbReference type="Proteomes" id="UP000194236">
    <property type="component" value="Unassembled WGS sequence"/>
</dbReference>
<dbReference type="Pfam" id="PF07817">
    <property type="entry name" value="GLE1"/>
    <property type="match status" value="1"/>
</dbReference>
<dbReference type="InterPro" id="IPR012476">
    <property type="entry name" value="GLE1"/>
</dbReference>
<dbReference type="OrthoDB" id="6506337at2759"/>
<evidence type="ECO:0000256" key="12">
    <source>
        <dbReference type="ARBA" id="ARBA00030897"/>
    </source>
</evidence>
<name>A0A1Y3BH07_EURMA</name>
<keyword evidence="3" id="KW-0813">Transport</keyword>
<evidence type="ECO:0000256" key="2">
    <source>
        <dbReference type="ARBA" id="ARBA00011056"/>
    </source>
</evidence>
<keyword evidence="7" id="KW-0906">Nuclear pore complex</keyword>
<keyword evidence="8" id="KW-0539">Nucleus</keyword>
<evidence type="ECO:0000256" key="10">
    <source>
        <dbReference type="ARBA" id="ARBA00026227"/>
    </source>
</evidence>
<proteinExistence type="inferred from homology"/>
<keyword evidence="4" id="KW-0509">mRNA transport</keyword>
<evidence type="ECO:0000256" key="7">
    <source>
        <dbReference type="ARBA" id="ARBA00023132"/>
    </source>
</evidence>
<dbReference type="GO" id="GO:0015031">
    <property type="term" value="P:protein transport"/>
    <property type="evidence" value="ECO:0007669"/>
    <property type="project" value="UniProtKB-KW"/>
</dbReference>